<dbReference type="Proteomes" id="UP000823405">
    <property type="component" value="Unassembled WGS sequence"/>
</dbReference>
<keyword evidence="3" id="KW-1185">Reference proteome</keyword>
<name>A0A9P6QLY3_9FUNG</name>
<sequence>MILTDKSRSNPSDQDRYVAFRTQDNNGVYVAIDSINVQFPLPAEGKRSEEVISLGSNDNQPGDEPQLQGKLSYGAKGNLYFELLLNDQRKRSDIFCQVNFWNNSGPCGECFLWRIKSKDATSRMRRMMANNVVHRSMFDGSMLLCSITFSPMDMSGIMSGPEAFLNPSDEQSDKGTKEQVWSYADGDDETRELIVKET</sequence>
<reference evidence="2" key="1">
    <citation type="journal article" date="2020" name="Fungal Divers.">
        <title>Resolving the Mortierellaceae phylogeny through synthesis of multi-gene phylogenetics and phylogenomics.</title>
        <authorList>
            <person name="Vandepol N."/>
            <person name="Liber J."/>
            <person name="Desiro A."/>
            <person name="Na H."/>
            <person name="Kennedy M."/>
            <person name="Barry K."/>
            <person name="Grigoriev I.V."/>
            <person name="Miller A.N."/>
            <person name="O'Donnell K."/>
            <person name="Stajich J.E."/>
            <person name="Bonito G."/>
        </authorList>
    </citation>
    <scope>NUCLEOTIDE SEQUENCE</scope>
    <source>
        <strain evidence="2">NVP60</strain>
    </source>
</reference>
<proteinExistence type="predicted"/>
<comment type="caution">
    <text evidence="2">The sequence shown here is derived from an EMBL/GenBank/DDBJ whole genome shotgun (WGS) entry which is preliminary data.</text>
</comment>
<organism evidence="2 3">
    <name type="scientific">Linnemannia gamsii</name>
    <dbReference type="NCBI Taxonomy" id="64522"/>
    <lineage>
        <taxon>Eukaryota</taxon>
        <taxon>Fungi</taxon>
        <taxon>Fungi incertae sedis</taxon>
        <taxon>Mucoromycota</taxon>
        <taxon>Mortierellomycotina</taxon>
        <taxon>Mortierellomycetes</taxon>
        <taxon>Mortierellales</taxon>
        <taxon>Mortierellaceae</taxon>
        <taxon>Linnemannia</taxon>
    </lineage>
</organism>
<accession>A0A9P6QLY3</accession>
<dbReference type="AlphaFoldDB" id="A0A9P6QLY3"/>
<feature type="region of interest" description="Disordered" evidence="1">
    <location>
        <begin position="160"/>
        <end position="182"/>
    </location>
</feature>
<evidence type="ECO:0000313" key="3">
    <source>
        <dbReference type="Proteomes" id="UP000823405"/>
    </source>
</evidence>
<dbReference type="EMBL" id="JAAAIN010003826">
    <property type="protein sequence ID" value="KAG0283843.1"/>
    <property type="molecule type" value="Genomic_DNA"/>
</dbReference>
<evidence type="ECO:0000313" key="2">
    <source>
        <dbReference type="EMBL" id="KAG0283843.1"/>
    </source>
</evidence>
<protein>
    <submittedName>
        <fullName evidence="2">Uncharacterized protein</fullName>
    </submittedName>
</protein>
<evidence type="ECO:0000256" key="1">
    <source>
        <dbReference type="SAM" id="MobiDB-lite"/>
    </source>
</evidence>
<gene>
    <name evidence="2" type="ORF">BGZ97_008392</name>
</gene>